<evidence type="ECO:0000256" key="2">
    <source>
        <dbReference type="ARBA" id="ARBA00008412"/>
    </source>
</evidence>
<dbReference type="InterPro" id="IPR026036">
    <property type="entry name" value="PucC"/>
</dbReference>
<feature type="transmembrane region" description="Helical" evidence="6">
    <location>
        <begin position="179"/>
        <end position="199"/>
    </location>
</feature>
<keyword evidence="4 6" id="KW-1133">Transmembrane helix</keyword>
<feature type="transmembrane region" description="Helical" evidence="6">
    <location>
        <begin position="354"/>
        <end position="378"/>
    </location>
</feature>
<evidence type="ECO:0000313" key="8">
    <source>
        <dbReference type="Proteomes" id="UP000193450"/>
    </source>
</evidence>
<feature type="transmembrane region" description="Helical" evidence="6">
    <location>
        <begin position="238"/>
        <end position="255"/>
    </location>
</feature>
<evidence type="ECO:0000256" key="3">
    <source>
        <dbReference type="ARBA" id="ARBA00022692"/>
    </source>
</evidence>
<gene>
    <name evidence="7" type="ORF">BST96_02995</name>
</gene>
<feature type="transmembrane region" description="Helical" evidence="6">
    <location>
        <begin position="107"/>
        <end position="134"/>
    </location>
</feature>
<keyword evidence="8" id="KW-1185">Reference proteome</keyword>
<comment type="similarity">
    <text evidence="2">Belongs to the PucC family.</text>
</comment>
<feature type="transmembrane region" description="Helical" evidence="6">
    <location>
        <begin position="146"/>
        <end position="167"/>
    </location>
</feature>
<proteinExistence type="inferred from homology"/>
<dbReference type="Pfam" id="PF03209">
    <property type="entry name" value="PUCC"/>
    <property type="match status" value="2"/>
</dbReference>
<dbReference type="STRING" id="716816.BST96_02995"/>
<feature type="transmembrane region" description="Helical" evidence="6">
    <location>
        <begin position="12"/>
        <end position="34"/>
    </location>
</feature>
<name>A0A1X9N7J5_9GAMM</name>
<dbReference type="PANTHER" id="PTHR23538:SF1">
    <property type="entry name" value="44.5 KD BACTERIOCHLOROPHYLL SYNTHASE SUBUNIT"/>
    <property type="match status" value="1"/>
</dbReference>
<evidence type="ECO:0000313" key="7">
    <source>
        <dbReference type="EMBL" id="ARN73161.1"/>
    </source>
</evidence>
<feature type="transmembrane region" description="Helical" evidence="6">
    <location>
        <begin position="390"/>
        <end position="413"/>
    </location>
</feature>
<dbReference type="RefSeq" id="WP_085757262.1">
    <property type="nucleotide sequence ID" value="NZ_CP019343.1"/>
</dbReference>
<feature type="transmembrane region" description="Helical" evidence="6">
    <location>
        <begin position="425"/>
        <end position="445"/>
    </location>
</feature>
<organism evidence="7 8">
    <name type="scientific">Oceanicoccus sagamiensis</name>
    <dbReference type="NCBI Taxonomy" id="716816"/>
    <lineage>
        <taxon>Bacteria</taxon>
        <taxon>Pseudomonadati</taxon>
        <taxon>Pseudomonadota</taxon>
        <taxon>Gammaproteobacteria</taxon>
        <taxon>Cellvibrionales</taxon>
        <taxon>Spongiibacteraceae</taxon>
        <taxon>Oceanicoccus</taxon>
    </lineage>
</organism>
<keyword evidence="3 6" id="KW-0812">Transmembrane</keyword>
<dbReference type="OrthoDB" id="144773at2"/>
<dbReference type="AlphaFoldDB" id="A0A1X9N7J5"/>
<comment type="subcellular location">
    <subcellularLocation>
        <location evidence="1">Membrane</location>
        <topology evidence="1">Multi-pass membrane protein</topology>
    </subcellularLocation>
</comment>
<dbReference type="GO" id="GO:0016020">
    <property type="term" value="C:membrane"/>
    <property type="evidence" value="ECO:0007669"/>
    <property type="project" value="UniProtKB-SubCell"/>
</dbReference>
<evidence type="ECO:0000256" key="5">
    <source>
        <dbReference type="ARBA" id="ARBA00023136"/>
    </source>
</evidence>
<evidence type="ECO:0000256" key="1">
    <source>
        <dbReference type="ARBA" id="ARBA00004141"/>
    </source>
</evidence>
<evidence type="ECO:0000256" key="4">
    <source>
        <dbReference type="ARBA" id="ARBA00022989"/>
    </source>
</evidence>
<accession>A0A1X9N7J5</accession>
<protein>
    <recommendedName>
        <fullName evidence="9">MFS transporter</fullName>
    </recommendedName>
</protein>
<keyword evidence="5 6" id="KW-0472">Membrane</keyword>
<feature type="transmembrane region" description="Helical" evidence="6">
    <location>
        <begin position="40"/>
        <end position="58"/>
    </location>
</feature>
<dbReference type="EMBL" id="CP019343">
    <property type="protein sequence ID" value="ARN73161.1"/>
    <property type="molecule type" value="Genomic_DNA"/>
</dbReference>
<dbReference type="CDD" id="cd06176">
    <property type="entry name" value="MFS_BCD_PucC-like"/>
    <property type="match status" value="1"/>
</dbReference>
<dbReference type="PANTHER" id="PTHR23538">
    <property type="entry name" value="44.5 KD BACTERIOCHLOROPHYLL SYNTHASE SUBUNIT"/>
    <property type="match status" value="1"/>
</dbReference>
<dbReference type="Proteomes" id="UP000193450">
    <property type="component" value="Chromosome"/>
</dbReference>
<reference evidence="7 8" key="1">
    <citation type="submission" date="2016-11" db="EMBL/GenBank/DDBJ databases">
        <title>Trade-off between light-utilization and light-protection in marine flavobacteria.</title>
        <authorList>
            <person name="Kumagai Y."/>
        </authorList>
    </citation>
    <scope>NUCLEOTIDE SEQUENCE [LARGE SCALE GENOMIC DNA]</scope>
    <source>
        <strain evidence="7 8">NBRC 107125</strain>
    </source>
</reference>
<feature type="transmembrane region" description="Helical" evidence="6">
    <location>
        <begin position="79"/>
        <end position="101"/>
    </location>
</feature>
<dbReference type="SUPFAM" id="SSF103473">
    <property type="entry name" value="MFS general substrate transporter"/>
    <property type="match status" value="1"/>
</dbReference>
<dbReference type="KEGG" id="osg:BST96_02995"/>
<dbReference type="Gene3D" id="1.20.1250.20">
    <property type="entry name" value="MFS general substrate transporter like domains"/>
    <property type="match status" value="2"/>
</dbReference>
<dbReference type="InterPro" id="IPR004896">
    <property type="entry name" value="PucC-rel"/>
</dbReference>
<feature type="transmembrane region" description="Helical" evidence="6">
    <location>
        <begin position="275"/>
        <end position="298"/>
    </location>
</feature>
<sequence>MIVSEGRAKLQFTLQKIAIAWSFCMVVTSVNRVAISDLGLPAALMAVIIGVYTLFGPIQPVIGRMCERWPIMGYRRTPYMLIGTLLGSLAFPLMPPVMLYMVEGSLLGYLAFLLLFCAFGLCIAMQANVFLDLLNDVTTDETRSRVVTMTWTIQALSMAAWAYVFGLLMPEYTPEGMQFMYNLSPLVMMSITILGLWGLETKLTPEQLAEIKRNPPKPVKLLEPMKESINVIQYNRHAALFFVFIIFSLLSVFLQDMIQEVWAADLFEMEAGESTIFQTLYNGLQTVGMAACGIFVGVTASKRKQKVIDAGGNGDEVKTLPMDFGKKLLKIGASLSILGFALLAWASYEKNLDLFYAFYCLSAFSLGLYVFPSISFMADMTVKGQESKYLGLWSLAQVIGLFLSFTVSGLLYSVLVESGWLQGNMAFSIIFILQALMVVLCYIAVRNVTIEGLQAGARTE</sequence>
<feature type="transmembrane region" description="Helical" evidence="6">
    <location>
        <begin position="328"/>
        <end position="348"/>
    </location>
</feature>
<evidence type="ECO:0008006" key="9">
    <source>
        <dbReference type="Google" id="ProtNLM"/>
    </source>
</evidence>
<dbReference type="InterPro" id="IPR036259">
    <property type="entry name" value="MFS_trans_sf"/>
</dbReference>
<evidence type="ECO:0000256" key="6">
    <source>
        <dbReference type="SAM" id="Phobius"/>
    </source>
</evidence>